<dbReference type="EMBL" id="CP019699">
    <property type="protein sequence ID" value="AQS55651.1"/>
    <property type="molecule type" value="Genomic_DNA"/>
</dbReference>
<dbReference type="Proteomes" id="UP000188603">
    <property type="component" value="Chromosome"/>
</dbReference>
<dbReference type="KEGG" id="ntr:B0W44_07495"/>
<reference evidence="2" key="2">
    <citation type="submission" date="2017-02" db="EMBL/GenBank/DDBJ databases">
        <authorList>
            <person name="Peterson S.W."/>
        </authorList>
    </citation>
    <scope>NUCLEOTIDE SEQUENCE</scope>
    <source>
        <strain evidence="2">SG-1</strain>
    </source>
</reference>
<gene>
    <name evidence="2" type="ORF">B0W44_07495</name>
    <name evidence="3" type="ORF">B0W44_15815</name>
</gene>
<dbReference type="AlphaFoldDB" id="A0A1U9K6J5"/>
<dbReference type="RefSeq" id="WP_077719520.1">
    <property type="nucleotide sequence ID" value="NZ_CP019699.1"/>
</dbReference>
<sequence>MTLSWSDLLLVVLGIAAFFLFRSSKKLKAPKENTSDLIQVERIDSDGLVETEDGWYVMYFRVTPVALPLKSPQEQSMIWNSFRDIVNTLSHRMTCRAESHHYDIQDYFQEYKAQAIQTEDADFIRYADELRDYFISLMEQQSVRDLQYILRLEINREDLSDFGFTFGNPTVEELLKKTKKQDTVSDEEMRDLARQELTNTYRVVRNYFNRVGVNIKQMEKKDVLDYLYRSSNRDTSPLLTWEEMEDHGVFRESEKVSVGKLRFEGGH</sequence>
<protein>
    <recommendedName>
        <fullName evidence="1">TraC-like domain-containing protein</fullName>
    </recommendedName>
</protein>
<dbReference type="OrthoDB" id="9804380at2"/>
<evidence type="ECO:0000259" key="1">
    <source>
        <dbReference type="Pfam" id="PF26593"/>
    </source>
</evidence>
<organism evidence="2 4">
    <name type="scientific">Novibacillus thermophilus</name>
    <dbReference type="NCBI Taxonomy" id="1471761"/>
    <lineage>
        <taxon>Bacteria</taxon>
        <taxon>Bacillati</taxon>
        <taxon>Bacillota</taxon>
        <taxon>Bacilli</taxon>
        <taxon>Bacillales</taxon>
        <taxon>Thermoactinomycetaceae</taxon>
        <taxon>Novibacillus</taxon>
    </lineage>
</organism>
<dbReference type="Pfam" id="PF26593">
    <property type="entry name" value="TraC-like"/>
    <property type="match status" value="1"/>
</dbReference>
<dbReference type="EMBL" id="CP019699">
    <property type="protein sequence ID" value="AQS56995.1"/>
    <property type="molecule type" value="Genomic_DNA"/>
</dbReference>
<evidence type="ECO:0000313" key="3">
    <source>
        <dbReference type="EMBL" id="AQS56995.1"/>
    </source>
</evidence>
<dbReference type="STRING" id="1471761.B0W44_07495"/>
<proteinExistence type="predicted"/>
<name>A0A1U9K6J5_9BACL</name>
<evidence type="ECO:0000313" key="4">
    <source>
        <dbReference type="Proteomes" id="UP000188603"/>
    </source>
</evidence>
<accession>A0A1U9K6J5</accession>
<keyword evidence="4" id="KW-1185">Reference proteome</keyword>
<feature type="domain" description="TraC-like" evidence="1">
    <location>
        <begin position="42"/>
        <end position="208"/>
    </location>
</feature>
<reference evidence="2 4" key="1">
    <citation type="journal article" date="2015" name="Int. J. Syst. Evol. Microbiol.">
        <title>Novibacillus thermophilus gen. nov., sp. nov., a Gram-staining-negative and moderately thermophilic member of the family Thermoactinomycetaceae.</title>
        <authorList>
            <person name="Yang G."/>
            <person name="Chen J."/>
            <person name="Zhou S."/>
        </authorList>
    </citation>
    <scope>NUCLEOTIDE SEQUENCE [LARGE SCALE GENOMIC DNA]</scope>
    <source>
        <strain evidence="2 4">SG-1</strain>
    </source>
</reference>
<dbReference type="InterPro" id="IPR058596">
    <property type="entry name" value="TraC-like_dom"/>
</dbReference>
<dbReference type="KEGG" id="ntr:B0W44_15815"/>
<evidence type="ECO:0000313" key="2">
    <source>
        <dbReference type="EMBL" id="AQS55651.1"/>
    </source>
</evidence>